<reference evidence="3" key="1">
    <citation type="submission" date="1998-06" db="EMBL/GenBank/DDBJ databases">
        <title>Cloning of a DNA fragment related to salt tolerance in Sinorhizobium meliloti.</title>
        <authorList>
            <person name="Yang S."/>
            <person name="Chen X."/>
        </authorList>
    </citation>
    <scope>NUCLEOTIDE SEQUENCE</scope>
    <source>
        <strain evidence="3">042B</strain>
    </source>
</reference>
<evidence type="ECO:0000256" key="1">
    <source>
        <dbReference type="ARBA" id="ARBA00022741"/>
    </source>
</evidence>
<protein>
    <submittedName>
        <fullName evidence="3">ExoP-like protein</fullName>
    </submittedName>
</protein>
<organism evidence="3">
    <name type="scientific">Rhizobium meliloti</name>
    <name type="common">Ensifer meliloti</name>
    <name type="synonym">Sinorhizobium meliloti</name>
    <dbReference type="NCBI Taxonomy" id="382"/>
    <lineage>
        <taxon>Bacteria</taxon>
        <taxon>Pseudomonadati</taxon>
        <taxon>Pseudomonadota</taxon>
        <taxon>Alphaproteobacteria</taxon>
        <taxon>Hyphomicrobiales</taxon>
        <taxon>Rhizobiaceae</taxon>
        <taxon>Sinorhizobium/Ensifer group</taxon>
        <taxon>Sinorhizobium</taxon>
    </lineage>
</organism>
<name>Q9R9R1_RHIML</name>
<dbReference type="GO" id="GO:0004713">
    <property type="term" value="F:protein tyrosine kinase activity"/>
    <property type="evidence" value="ECO:0007669"/>
    <property type="project" value="TreeGrafter"/>
</dbReference>
<dbReference type="EMBL" id="AF070520">
    <property type="protein sequence ID" value="AAD46985.1"/>
    <property type="molecule type" value="Genomic_DNA"/>
</dbReference>
<dbReference type="PANTHER" id="PTHR32309:SF13">
    <property type="entry name" value="FERRIC ENTEROBACTIN TRANSPORT PROTEIN FEPE"/>
    <property type="match status" value="1"/>
</dbReference>
<dbReference type="SUPFAM" id="SSF52540">
    <property type="entry name" value="P-loop containing nucleoside triphosphate hydrolases"/>
    <property type="match status" value="1"/>
</dbReference>
<dbReference type="PANTHER" id="PTHR32309">
    <property type="entry name" value="TYROSINE-PROTEIN KINASE"/>
    <property type="match status" value="1"/>
</dbReference>
<dbReference type="AlphaFoldDB" id="Q9R9R1"/>
<keyword evidence="1" id="KW-0547">Nucleotide-binding</keyword>
<evidence type="ECO:0000256" key="2">
    <source>
        <dbReference type="ARBA" id="ARBA00022840"/>
    </source>
</evidence>
<evidence type="ECO:0000313" key="3">
    <source>
        <dbReference type="EMBL" id="AAD46985.1"/>
    </source>
</evidence>
<accession>Q9R9R1</accession>
<proteinExistence type="predicted"/>
<sequence length="168" mass="18462">MITPAPRTGLVETLIGEASWPAGIKVDQRTKLAILPAGGASHQRHQSNELLASPAMANLIENARNAFDYVVVDLAALAPVVDAKAFAPLADGILFVVEWGRTPSRLVRDLLHSEPLINSKVLGVILNKTDMNELGKYSDFDGAEKYRKYRHRYGKYYVENTITENTAA</sequence>
<dbReference type="GO" id="GO:0005886">
    <property type="term" value="C:plasma membrane"/>
    <property type="evidence" value="ECO:0007669"/>
    <property type="project" value="TreeGrafter"/>
</dbReference>
<keyword evidence="2" id="KW-0067">ATP-binding</keyword>
<dbReference type="InterPro" id="IPR050445">
    <property type="entry name" value="Bact_polysacc_biosynth/exp"/>
</dbReference>
<dbReference type="Gene3D" id="3.40.50.300">
    <property type="entry name" value="P-loop containing nucleotide triphosphate hydrolases"/>
    <property type="match status" value="1"/>
</dbReference>
<dbReference type="CDD" id="cd05387">
    <property type="entry name" value="BY-kinase"/>
    <property type="match status" value="1"/>
</dbReference>
<dbReference type="InterPro" id="IPR027417">
    <property type="entry name" value="P-loop_NTPase"/>
</dbReference>
<dbReference type="InterPro" id="IPR005702">
    <property type="entry name" value="Wzc-like_C"/>
</dbReference>